<organism evidence="1 2">
    <name type="scientific">Digitaria exilis</name>
    <dbReference type="NCBI Taxonomy" id="1010633"/>
    <lineage>
        <taxon>Eukaryota</taxon>
        <taxon>Viridiplantae</taxon>
        <taxon>Streptophyta</taxon>
        <taxon>Embryophyta</taxon>
        <taxon>Tracheophyta</taxon>
        <taxon>Spermatophyta</taxon>
        <taxon>Magnoliopsida</taxon>
        <taxon>Liliopsida</taxon>
        <taxon>Poales</taxon>
        <taxon>Poaceae</taxon>
        <taxon>PACMAD clade</taxon>
        <taxon>Panicoideae</taxon>
        <taxon>Panicodae</taxon>
        <taxon>Paniceae</taxon>
        <taxon>Anthephorinae</taxon>
        <taxon>Digitaria</taxon>
    </lineage>
</organism>
<dbReference type="AlphaFoldDB" id="A0A835EDR0"/>
<accession>A0A835EDR0</accession>
<dbReference type="Proteomes" id="UP000636709">
    <property type="component" value="Unassembled WGS sequence"/>
</dbReference>
<protein>
    <submittedName>
        <fullName evidence="1">Uncharacterized protein</fullName>
    </submittedName>
</protein>
<gene>
    <name evidence="1" type="ORF">HU200_047635</name>
</gene>
<evidence type="ECO:0000313" key="2">
    <source>
        <dbReference type="Proteomes" id="UP000636709"/>
    </source>
</evidence>
<name>A0A835EDR0_9POAL</name>
<proteinExistence type="predicted"/>
<sequence length="21" mass="2614">MRVRFPLPAPFCIKRLFYLFV</sequence>
<reference evidence="1" key="1">
    <citation type="submission" date="2020-07" db="EMBL/GenBank/DDBJ databases">
        <title>Genome sequence and genetic diversity analysis of an under-domesticated orphan crop, white fonio (Digitaria exilis).</title>
        <authorList>
            <person name="Bennetzen J.L."/>
            <person name="Chen S."/>
            <person name="Ma X."/>
            <person name="Wang X."/>
            <person name="Yssel A.E.J."/>
            <person name="Chaluvadi S.R."/>
            <person name="Johnson M."/>
            <person name="Gangashetty P."/>
            <person name="Hamidou F."/>
            <person name="Sanogo M.D."/>
            <person name="Zwaenepoel A."/>
            <person name="Wallace J."/>
            <person name="Van De Peer Y."/>
            <person name="Van Deynze A."/>
        </authorList>
    </citation>
    <scope>NUCLEOTIDE SEQUENCE</scope>
    <source>
        <tissue evidence="1">Leaves</tissue>
    </source>
</reference>
<dbReference type="EMBL" id="JACEFO010002178">
    <property type="protein sequence ID" value="KAF8675567.1"/>
    <property type="molecule type" value="Genomic_DNA"/>
</dbReference>
<evidence type="ECO:0000313" key="1">
    <source>
        <dbReference type="EMBL" id="KAF8675567.1"/>
    </source>
</evidence>
<keyword evidence="2" id="KW-1185">Reference proteome</keyword>
<comment type="caution">
    <text evidence="1">The sequence shown here is derived from an EMBL/GenBank/DDBJ whole genome shotgun (WGS) entry which is preliminary data.</text>
</comment>